<keyword evidence="7" id="KW-0862">Zinc</keyword>
<evidence type="ECO:0000256" key="5">
    <source>
        <dbReference type="ARBA" id="ARBA00022771"/>
    </source>
</evidence>
<organism evidence="15 16">
    <name type="scientific">Leptotrombidium deliense</name>
    <dbReference type="NCBI Taxonomy" id="299467"/>
    <lineage>
        <taxon>Eukaryota</taxon>
        <taxon>Metazoa</taxon>
        <taxon>Ecdysozoa</taxon>
        <taxon>Arthropoda</taxon>
        <taxon>Chelicerata</taxon>
        <taxon>Arachnida</taxon>
        <taxon>Acari</taxon>
        <taxon>Acariformes</taxon>
        <taxon>Trombidiformes</taxon>
        <taxon>Prostigmata</taxon>
        <taxon>Anystina</taxon>
        <taxon>Parasitengona</taxon>
        <taxon>Trombiculoidea</taxon>
        <taxon>Trombiculidae</taxon>
        <taxon>Leptotrombidium</taxon>
    </lineage>
</organism>
<evidence type="ECO:0000256" key="1">
    <source>
        <dbReference type="ARBA" id="ARBA00004141"/>
    </source>
</evidence>
<feature type="transmembrane region" description="Helical" evidence="12">
    <location>
        <begin position="82"/>
        <end position="105"/>
    </location>
</feature>
<sequence length="176" mass="20421">MVLGRKSEKCCRICFDDCAGNLITPCNCRGVFAFVHENCIALWLERNLRVTCDICRFEYIHEKHPKFVFDWLREETEEMKDIIAVSLIMTLSFYFLMVGALVNYFTVGTKYLKQTLVYQLWKQTHFKLTVKPNPNHIFEAITPAPYTPLRKSPSRKLKDESDKSDSDTSSTSSSTK</sequence>
<dbReference type="OrthoDB" id="6503392at2759"/>
<evidence type="ECO:0000256" key="10">
    <source>
        <dbReference type="PROSITE-ProRule" id="PRU00175"/>
    </source>
</evidence>
<name>A0A443SI97_9ACAR</name>
<evidence type="ECO:0000313" key="15">
    <source>
        <dbReference type="EMBL" id="RWS27253.1"/>
    </source>
</evidence>
<keyword evidence="9 12" id="KW-0472">Membrane</keyword>
<evidence type="ECO:0000256" key="3">
    <source>
        <dbReference type="ARBA" id="ARBA00022692"/>
    </source>
</evidence>
<protein>
    <submittedName>
        <fullName evidence="15">Uncharacterized protein</fullName>
    </submittedName>
</protein>
<keyword evidence="16" id="KW-1185">Reference proteome</keyword>
<gene>
    <name evidence="15" type="ORF">B4U80_04816</name>
</gene>
<evidence type="ECO:0000256" key="11">
    <source>
        <dbReference type="SAM" id="MobiDB-lite"/>
    </source>
</evidence>
<dbReference type="GO" id="GO:0008270">
    <property type="term" value="F:zinc ion binding"/>
    <property type="evidence" value="ECO:0007669"/>
    <property type="project" value="UniProtKB-KW"/>
</dbReference>
<dbReference type="PANTHER" id="PTHR46065">
    <property type="entry name" value="E3 UBIQUITIN-PROTEIN LIGASE MARCH 2/3 FAMILY MEMBER"/>
    <property type="match status" value="1"/>
</dbReference>
<dbReference type="EMBL" id="NCKV01002151">
    <property type="protein sequence ID" value="RWS27253.1"/>
    <property type="molecule type" value="Genomic_DNA"/>
</dbReference>
<keyword evidence="8 12" id="KW-1133">Transmembrane helix</keyword>
<evidence type="ECO:0000256" key="6">
    <source>
        <dbReference type="ARBA" id="ARBA00022786"/>
    </source>
</evidence>
<dbReference type="GO" id="GO:0016567">
    <property type="term" value="P:protein ubiquitination"/>
    <property type="evidence" value="ECO:0007669"/>
    <property type="project" value="TreeGrafter"/>
</dbReference>
<keyword evidence="4" id="KW-0479">Metal-binding</keyword>
<evidence type="ECO:0000256" key="8">
    <source>
        <dbReference type="ARBA" id="ARBA00022989"/>
    </source>
</evidence>
<keyword evidence="6" id="KW-0833">Ubl conjugation pathway</keyword>
<dbReference type="PANTHER" id="PTHR46065:SF3">
    <property type="entry name" value="FI20425P1"/>
    <property type="match status" value="1"/>
</dbReference>
<keyword evidence="5 10" id="KW-0863">Zinc-finger</keyword>
<evidence type="ECO:0000256" key="4">
    <source>
        <dbReference type="ARBA" id="ARBA00022723"/>
    </source>
</evidence>
<evidence type="ECO:0000256" key="12">
    <source>
        <dbReference type="SAM" id="Phobius"/>
    </source>
</evidence>
<dbReference type="Gene3D" id="3.30.40.10">
    <property type="entry name" value="Zinc/RING finger domain, C3HC4 (zinc finger)"/>
    <property type="match status" value="1"/>
</dbReference>
<evidence type="ECO:0000256" key="2">
    <source>
        <dbReference type="ARBA" id="ARBA00022679"/>
    </source>
</evidence>
<evidence type="ECO:0000256" key="9">
    <source>
        <dbReference type="ARBA" id="ARBA00023136"/>
    </source>
</evidence>
<comment type="subcellular location">
    <subcellularLocation>
        <location evidence="1">Membrane</location>
        <topology evidence="1">Multi-pass membrane protein</topology>
    </subcellularLocation>
</comment>
<dbReference type="Proteomes" id="UP000288716">
    <property type="component" value="Unassembled WGS sequence"/>
</dbReference>
<dbReference type="Pfam" id="PF12906">
    <property type="entry name" value="RINGv"/>
    <property type="match status" value="1"/>
</dbReference>
<dbReference type="STRING" id="299467.A0A443SI97"/>
<dbReference type="AlphaFoldDB" id="A0A443SI97"/>
<dbReference type="InterPro" id="IPR013083">
    <property type="entry name" value="Znf_RING/FYVE/PHD"/>
</dbReference>
<dbReference type="PROSITE" id="PS51292">
    <property type="entry name" value="ZF_RING_CH"/>
    <property type="match status" value="1"/>
</dbReference>
<evidence type="ECO:0000313" key="16">
    <source>
        <dbReference type="Proteomes" id="UP000288716"/>
    </source>
</evidence>
<keyword evidence="3 12" id="KW-0812">Transmembrane</keyword>
<reference evidence="15 16" key="1">
    <citation type="journal article" date="2018" name="Gigascience">
        <title>Genomes of trombidid mites reveal novel predicted allergens and laterally-transferred genes associated with secondary metabolism.</title>
        <authorList>
            <person name="Dong X."/>
            <person name="Chaisiri K."/>
            <person name="Xia D."/>
            <person name="Armstrong S.D."/>
            <person name="Fang Y."/>
            <person name="Donnelly M.J."/>
            <person name="Kadowaki T."/>
            <person name="McGarry J.W."/>
            <person name="Darby A.C."/>
            <person name="Makepeace B.L."/>
        </authorList>
    </citation>
    <scope>NUCLEOTIDE SEQUENCE [LARGE SCALE GENOMIC DNA]</scope>
    <source>
        <strain evidence="15">UoL-UT</strain>
    </source>
</reference>
<dbReference type="SUPFAM" id="SSF57850">
    <property type="entry name" value="RING/U-box"/>
    <property type="match status" value="1"/>
</dbReference>
<comment type="caution">
    <text evidence="15">The sequence shown here is derived from an EMBL/GenBank/DDBJ whole genome shotgun (WGS) entry which is preliminary data.</text>
</comment>
<evidence type="ECO:0000256" key="7">
    <source>
        <dbReference type="ARBA" id="ARBA00022833"/>
    </source>
</evidence>
<dbReference type="InterPro" id="IPR001841">
    <property type="entry name" value="Znf_RING"/>
</dbReference>
<dbReference type="VEuPathDB" id="VectorBase:LDEU004787"/>
<proteinExistence type="predicted"/>
<evidence type="ECO:0000259" key="14">
    <source>
        <dbReference type="PROSITE" id="PS51292"/>
    </source>
</evidence>
<feature type="domain" description="RING-type" evidence="13">
    <location>
        <begin position="11"/>
        <end position="56"/>
    </location>
</feature>
<feature type="domain" description="RING-CH-type" evidence="14">
    <location>
        <begin position="3"/>
        <end position="62"/>
    </location>
</feature>
<evidence type="ECO:0000259" key="13">
    <source>
        <dbReference type="PROSITE" id="PS50089"/>
    </source>
</evidence>
<feature type="compositionally biased region" description="Basic and acidic residues" evidence="11">
    <location>
        <begin position="156"/>
        <end position="166"/>
    </location>
</feature>
<keyword evidence="2" id="KW-0808">Transferase</keyword>
<dbReference type="SMART" id="SM00744">
    <property type="entry name" value="RINGv"/>
    <property type="match status" value="1"/>
</dbReference>
<dbReference type="GO" id="GO:0004842">
    <property type="term" value="F:ubiquitin-protein transferase activity"/>
    <property type="evidence" value="ECO:0007669"/>
    <property type="project" value="TreeGrafter"/>
</dbReference>
<accession>A0A443SI97</accession>
<dbReference type="InterPro" id="IPR011016">
    <property type="entry name" value="Znf_RING-CH"/>
</dbReference>
<dbReference type="PROSITE" id="PS50089">
    <property type="entry name" value="ZF_RING_2"/>
    <property type="match status" value="1"/>
</dbReference>
<dbReference type="GO" id="GO:0016020">
    <property type="term" value="C:membrane"/>
    <property type="evidence" value="ECO:0007669"/>
    <property type="project" value="UniProtKB-SubCell"/>
</dbReference>
<feature type="region of interest" description="Disordered" evidence="11">
    <location>
        <begin position="144"/>
        <end position="176"/>
    </location>
</feature>
<feature type="compositionally biased region" description="Low complexity" evidence="11">
    <location>
        <begin position="167"/>
        <end position="176"/>
    </location>
</feature>